<evidence type="ECO:0000313" key="1">
    <source>
        <dbReference type="EMBL" id="JAP14848.1"/>
    </source>
</evidence>
<accession>A0A0V0H4X8</accession>
<dbReference type="EMBL" id="GEDG01025986">
    <property type="protein sequence ID" value="JAP14848.1"/>
    <property type="molecule type" value="Transcribed_RNA"/>
</dbReference>
<name>A0A0V0H4X8_SOLCH</name>
<sequence length="75" mass="9175">MKSTKKIKKLPWGLKRKTRSEVHIYENLKISYIHEFSNIIINYQLKLFNFNIQYAMMTILIRLLKIERDHFVCQC</sequence>
<reference evidence="1" key="1">
    <citation type="submission" date="2015-12" db="EMBL/GenBank/DDBJ databases">
        <title>Gene expression during late stages of embryo sac development: a critical building block for successful pollen-pistil interactions.</title>
        <authorList>
            <person name="Liu Y."/>
            <person name="Joly V."/>
            <person name="Sabar M."/>
            <person name="Matton D.P."/>
        </authorList>
    </citation>
    <scope>NUCLEOTIDE SEQUENCE</scope>
</reference>
<proteinExistence type="predicted"/>
<protein>
    <submittedName>
        <fullName evidence="1">Putative ovule protein</fullName>
    </submittedName>
</protein>
<dbReference type="AlphaFoldDB" id="A0A0V0H4X8"/>
<organism evidence="1">
    <name type="scientific">Solanum chacoense</name>
    <name type="common">Chaco potato</name>
    <dbReference type="NCBI Taxonomy" id="4108"/>
    <lineage>
        <taxon>Eukaryota</taxon>
        <taxon>Viridiplantae</taxon>
        <taxon>Streptophyta</taxon>
        <taxon>Embryophyta</taxon>
        <taxon>Tracheophyta</taxon>
        <taxon>Spermatophyta</taxon>
        <taxon>Magnoliopsida</taxon>
        <taxon>eudicotyledons</taxon>
        <taxon>Gunneridae</taxon>
        <taxon>Pentapetalae</taxon>
        <taxon>asterids</taxon>
        <taxon>lamiids</taxon>
        <taxon>Solanales</taxon>
        <taxon>Solanaceae</taxon>
        <taxon>Solanoideae</taxon>
        <taxon>Solaneae</taxon>
        <taxon>Solanum</taxon>
    </lineage>
</organism>